<dbReference type="Proteomes" id="UP000724672">
    <property type="component" value="Unassembled WGS sequence"/>
</dbReference>
<dbReference type="RefSeq" id="WP_203366694.1">
    <property type="nucleotide sequence ID" value="NZ_WSFT01000037.1"/>
</dbReference>
<proteinExistence type="predicted"/>
<accession>A0A942UVF7</accession>
<dbReference type="EMBL" id="WSFT01000037">
    <property type="protein sequence ID" value="MBS4538770.1"/>
    <property type="molecule type" value="Genomic_DNA"/>
</dbReference>
<keyword evidence="2" id="KW-1185">Reference proteome</keyword>
<comment type="caution">
    <text evidence="1">The sequence shown here is derived from an EMBL/GenBank/DDBJ whole genome shotgun (WGS) entry which is preliminary data.</text>
</comment>
<sequence>MIILNGGSYYPESEEIDKQWLSHMTKEALIGFVPSATTRSETSYLEFFKE</sequence>
<gene>
    <name evidence="1" type="ORF">GOQ27_09860</name>
</gene>
<organism evidence="1 2">
    <name type="scientific">Anaeromonas frigoriresistens</name>
    <dbReference type="NCBI Taxonomy" id="2683708"/>
    <lineage>
        <taxon>Bacteria</taxon>
        <taxon>Bacillati</taxon>
        <taxon>Bacillota</taxon>
        <taxon>Tissierellia</taxon>
        <taxon>Tissierellales</taxon>
        <taxon>Thermohalobacteraceae</taxon>
        <taxon>Anaeromonas</taxon>
    </lineage>
</organism>
<evidence type="ECO:0000313" key="1">
    <source>
        <dbReference type="EMBL" id="MBS4538770.1"/>
    </source>
</evidence>
<evidence type="ECO:0000313" key="2">
    <source>
        <dbReference type="Proteomes" id="UP000724672"/>
    </source>
</evidence>
<protein>
    <submittedName>
        <fullName evidence="1">Uncharacterized protein</fullName>
    </submittedName>
</protein>
<reference evidence="1" key="1">
    <citation type="submission" date="2019-12" db="EMBL/GenBank/DDBJ databases">
        <title>Clostridiaceae gen. nov. sp. nov., isolated from sediment in Xinjiang, China.</title>
        <authorList>
            <person name="Zhang R."/>
        </authorList>
    </citation>
    <scope>NUCLEOTIDE SEQUENCE</scope>
    <source>
        <strain evidence="1">D2Q-11</strain>
    </source>
</reference>
<name>A0A942UVF7_9FIRM</name>
<dbReference type="AlphaFoldDB" id="A0A942UVF7"/>